<feature type="signal peptide" evidence="2">
    <location>
        <begin position="1"/>
        <end position="28"/>
    </location>
</feature>
<proteinExistence type="predicted"/>
<evidence type="ECO:0000313" key="3">
    <source>
        <dbReference type="Ensembl" id="ENSCCEP00000023554.1"/>
    </source>
</evidence>
<organism evidence="3 4">
    <name type="scientific">Cyanistes caeruleus</name>
    <name type="common">Eurasian blue tit</name>
    <name type="synonym">Parus caeruleus</name>
    <dbReference type="NCBI Taxonomy" id="156563"/>
    <lineage>
        <taxon>Eukaryota</taxon>
        <taxon>Metazoa</taxon>
        <taxon>Chordata</taxon>
        <taxon>Craniata</taxon>
        <taxon>Vertebrata</taxon>
        <taxon>Euteleostomi</taxon>
        <taxon>Archelosauria</taxon>
        <taxon>Archosauria</taxon>
        <taxon>Dinosauria</taxon>
        <taxon>Saurischia</taxon>
        <taxon>Theropoda</taxon>
        <taxon>Coelurosauria</taxon>
        <taxon>Aves</taxon>
        <taxon>Neognathae</taxon>
        <taxon>Neoaves</taxon>
        <taxon>Telluraves</taxon>
        <taxon>Australaves</taxon>
        <taxon>Passeriformes</taxon>
        <taxon>Paridae</taxon>
        <taxon>Cyanistes</taxon>
    </lineage>
</organism>
<evidence type="ECO:0000313" key="4">
    <source>
        <dbReference type="Proteomes" id="UP000694410"/>
    </source>
</evidence>
<dbReference type="Ensembl" id="ENSCCET00000035561.1">
    <property type="protein sequence ID" value="ENSCCEP00000023554.1"/>
    <property type="gene ID" value="ENSCCEG00000021071.1"/>
</dbReference>
<reference evidence="3" key="1">
    <citation type="submission" date="2025-08" db="UniProtKB">
        <authorList>
            <consortium name="Ensembl"/>
        </authorList>
    </citation>
    <scope>IDENTIFICATION</scope>
</reference>
<evidence type="ECO:0000256" key="2">
    <source>
        <dbReference type="SAM" id="SignalP"/>
    </source>
</evidence>
<keyword evidence="2" id="KW-0732">Signal</keyword>
<evidence type="ECO:0000256" key="1">
    <source>
        <dbReference type="SAM" id="MobiDB-lite"/>
    </source>
</evidence>
<feature type="chain" id="PRO_5034259552" evidence="2">
    <location>
        <begin position="29"/>
        <end position="130"/>
    </location>
</feature>
<protein>
    <submittedName>
        <fullName evidence="3">Uncharacterized protein</fullName>
    </submittedName>
</protein>
<feature type="region of interest" description="Disordered" evidence="1">
    <location>
        <begin position="64"/>
        <end position="98"/>
    </location>
</feature>
<sequence length="130" mass="14202">PFCDSVTRTSSFLLLWMGELHHASNTSAAPPGSSSGADGSLYILAHILAYTRWQKLESKHDPYHPYIERDWGSGNPAQGAEKDGPPPRSSALESAGTVNAATAEKHCNIHRPNYKMSSNIKLHLVNTQTF</sequence>
<dbReference type="AlphaFoldDB" id="A0A8C0VLP0"/>
<dbReference type="Proteomes" id="UP000694410">
    <property type="component" value="Unplaced"/>
</dbReference>
<accession>A0A8C0VLP0</accession>
<keyword evidence="4" id="KW-1185">Reference proteome</keyword>
<name>A0A8C0VLP0_CYACU</name>
<reference evidence="3" key="2">
    <citation type="submission" date="2025-09" db="UniProtKB">
        <authorList>
            <consortium name="Ensembl"/>
        </authorList>
    </citation>
    <scope>IDENTIFICATION</scope>
</reference>